<comment type="caution">
    <text evidence="1">The sequence shown here is derived from an EMBL/GenBank/DDBJ whole genome shotgun (WGS) entry which is preliminary data.</text>
</comment>
<organism evidence="1 2">
    <name type="scientific">Ruminiclostridium cellobioparum subsp. termitidis CT1112</name>
    <dbReference type="NCBI Taxonomy" id="1195236"/>
    <lineage>
        <taxon>Bacteria</taxon>
        <taxon>Bacillati</taxon>
        <taxon>Bacillota</taxon>
        <taxon>Clostridia</taxon>
        <taxon>Eubacteriales</taxon>
        <taxon>Oscillospiraceae</taxon>
        <taxon>Ruminiclostridium</taxon>
    </lineage>
</organism>
<accession>S0FGZ7</accession>
<dbReference type="EMBL" id="AORV01000052">
    <property type="protein sequence ID" value="EMS70572.1"/>
    <property type="molecule type" value="Genomic_DNA"/>
</dbReference>
<reference evidence="1 2" key="1">
    <citation type="journal article" date="2013" name="Genome Announc.">
        <title>Draft Genome Sequence of the Cellulolytic, Mesophilic, Anaerobic Bacterium Clostridium termitidis Strain CT1112 (DSM 5398).</title>
        <authorList>
            <person name="Lal S."/>
            <person name="Ramachandran U."/>
            <person name="Zhang X."/>
            <person name="Munir R."/>
            <person name="Sparling R."/>
            <person name="Levin D.B."/>
        </authorList>
    </citation>
    <scope>NUCLEOTIDE SEQUENCE [LARGE SCALE GENOMIC DNA]</scope>
    <source>
        <strain evidence="1 2">CT1112</strain>
    </source>
</reference>
<dbReference type="STRING" id="1195236.CTER_3726"/>
<dbReference type="AlphaFoldDB" id="S0FGZ7"/>
<name>S0FGZ7_RUMCE</name>
<keyword evidence="2" id="KW-1185">Reference proteome</keyword>
<protein>
    <submittedName>
        <fullName evidence="1">Uncharacterized protein</fullName>
    </submittedName>
</protein>
<proteinExistence type="predicted"/>
<gene>
    <name evidence="1" type="ORF">CTER_3726</name>
</gene>
<dbReference type="Proteomes" id="UP000014155">
    <property type="component" value="Unassembled WGS sequence"/>
</dbReference>
<sequence>MKMYNNEQIKSAIVTSCEVLQILDIKRARLSQLVKSGKLNPIKRNIFLLEDVMNRKSHQEELRIKYYRPKSKL</sequence>
<evidence type="ECO:0000313" key="1">
    <source>
        <dbReference type="EMBL" id="EMS70572.1"/>
    </source>
</evidence>
<evidence type="ECO:0000313" key="2">
    <source>
        <dbReference type="Proteomes" id="UP000014155"/>
    </source>
</evidence>